<dbReference type="AlphaFoldDB" id="A0A6J7JFF5"/>
<reference evidence="3" key="1">
    <citation type="submission" date="2020-05" db="EMBL/GenBank/DDBJ databases">
        <authorList>
            <person name="Chiriac C."/>
            <person name="Salcher M."/>
            <person name="Ghai R."/>
            <person name="Kavagutti S V."/>
        </authorList>
    </citation>
    <scope>NUCLEOTIDE SEQUENCE</scope>
</reference>
<evidence type="ECO:0000313" key="3">
    <source>
        <dbReference type="EMBL" id="CAB4941431.1"/>
    </source>
</evidence>
<keyword evidence="2" id="KW-0472">Membrane</keyword>
<evidence type="ECO:0000256" key="2">
    <source>
        <dbReference type="SAM" id="Phobius"/>
    </source>
</evidence>
<feature type="region of interest" description="Disordered" evidence="1">
    <location>
        <begin position="115"/>
        <end position="142"/>
    </location>
</feature>
<gene>
    <name evidence="3" type="ORF">UFOPK3564_02978</name>
</gene>
<evidence type="ECO:0000256" key="1">
    <source>
        <dbReference type="SAM" id="MobiDB-lite"/>
    </source>
</evidence>
<organism evidence="3">
    <name type="scientific">freshwater metagenome</name>
    <dbReference type="NCBI Taxonomy" id="449393"/>
    <lineage>
        <taxon>unclassified sequences</taxon>
        <taxon>metagenomes</taxon>
        <taxon>ecological metagenomes</taxon>
    </lineage>
</organism>
<name>A0A6J7JFF5_9ZZZZ</name>
<protein>
    <submittedName>
        <fullName evidence="3">Unannotated protein</fullName>
    </submittedName>
</protein>
<proteinExistence type="predicted"/>
<feature type="compositionally biased region" description="Gly residues" evidence="1">
    <location>
        <begin position="7"/>
        <end position="17"/>
    </location>
</feature>
<sequence>MDAGSRPGPGTGAGEAGAPGPAPARGGASSDIPGATLGGRDIARGGRMPRLMTAATAAMVVLGLAFTVVAGPLTNVTDRAAVELRDRAVYVRAVAPASLLRTPDGYVVGPPLAVPPGFSTSGADDPAPRRTPERPATPGTTP</sequence>
<dbReference type="EMBL" id="CAFBMK010000249">
    <property type="protein sequence ID" value="CAB4941431.1"/>
    <property type="molecule type" value="Genomic_DNA"/>
</dbReference>
<keyword evidence="2" id="KW-1133">Transmembrane helix</keyword>
<feature type="compositionally biased region" description="Low complexity" evidence="1">
    <location>
        <begin position="18"/>
        <end position="28"/>
    </location>
</feature>
<feature type="region of interest" description="Disordered" evidence="1">
    <location>
        <begin position="1"/>
        <end position="44"/>
    </location>
</feature>
<keyword evidence="2" id="KW-0812">Transmembrane</keyword>
<accession>A0A6J7JFF5</accession>
<feature type="transmembrane region" description="Helical" evidence="2">
    <location>
        <begin position="51"/>
        <end position="73"/>
    </location>
</feature>